<dbReference type="PANTHER" id="PTHR31299:SF0">
    <property type="entry name" value="ESTERASE, PUTATIVE (AFU_ORTHOLOGUE AFUA_1G05850)-RELATED"/>
    <property type="match status" value="1"/>
</dbReference>
<dbReference type="Pfam" id="PF05139">
    <property type="entry name" value="Erythro_esteras"/>
    <property type="match status" value="1"/>
</dbReference>
<reference evidence="3" key="1">
    <citation type="journal article" date="2019" name="Int. J. Syst. Evol. Microbiol.">
        <title>The Global Catalogue of Microorganisms (GCM) 10K type strain sequencing project: providing services to taxonomists for standard genome sequencing and annotation.</title>
        <authorList>
            <consortium name="The Broad Institute Genomics Platform"/>
            <consortium name="The Broad Institute Genome Sequencing Center for Infectious Disease"/>
            <person name="Wu L."/>
            <person name="Ma J."/>
        </authorList>
    </citation>
    <scope>NUCLEOTIDE SEQUENCE [LARGE SCALE GENOMIC DNA]</scope>
    <source>
        <strain evidence="3">CCUG 57263</strain>
    </source>
</reference>
<dbReference type="Gene3D" id="3.30.1870.10">
    <property type="entry name" value="EreA-like, domain 2"/>
    <property type="match status" value="1"/>
</dbReference>
<feature type="signal peptide" evidence="1">
    <location>
        <begin position="1"/>
        <end position="26"/>
    </location>
</feature>
<gene>
    <name evidence="2" type="ORF">ACFQ03_24245</name>
</gene>
<dbReference type="GO" id="GO:0016787">
    <property type="term" value="F:hydrolase activity"/>
    <property type="evidence" value="ECO:0007669"/>
    <property type="project" value="UniProtKB-KW"/>
</dbReference>
<comment type="caution">
    <text evidence="2">The sequence shown here is derived from an EMBL/GenBank/DDBJ whole genome shotgun (WGS) entry which is preliminary data.</text>
</comment>
<dbReference type="EMBL" id="JBHTIU010000104">
    <property type="protein sequence ID" value="MFD0872236.1"/>
    <property type="molecule type" value="Genomic_DNA"/>
</dbReference>
<dbReference type="Gene3D" id="3.40.1660.10">
    <property type="entry name" value="EreA-like (biosynthetic domain)"/>
    <property type="match status" value="1"/>
</dbReference>
<organism evidence="2 3">
    <name type="scientific">Paenibacillus residui</name>
    <dbReference type="NCBI Taxonomy" id="629724"/>
    <lineage>
        <taxon>Bacteria</taxon>
        <taxon>Bacillati</taxon>
        <taxon>Bacillota</taxon>
        <taxon>Bacilli</taxon>
        <taxon>Bacillales</taxon>
        <taxon>Paenibacillaceae</taxon>
        <taxon>Paenibacillus</taxon>
    </lineage>
</organism>
<dbReference type="CDD" id="cd14728">
    <property type="entry name" value="Ere-like"/>
    <property type="match status" value="1"/>
</dbReference>
<protein>
    <submittedName>
        <fullName evidence="2">Erythromycin esterase family protein</fullName>
        <ecNumber evidence="2">3.1.1.-</ecNumber>
    </submittedName>
</protein>
<keyword evidence="3" id="KW-1185">Reference proteome</keyword>
<evidence type="ECO:0000313" key="2">
    <source>
        <dbReference type="EMBL" id="MFD0872236.1"/>
    </source>
</evidence>
<dbReference type="EC" id="3.1.1.-" evidence="2"/>
<evidence type="ECO:0000313" key="3">
    <source>
        <dbReference type="Proteomes" id="UP001597120"/>
    </source>
</evidence>
<name>A0ABW3DG16_9BACL</name>
<keyword evidence="1" id="KW-0732">Signal</keyword>
<keyword evidence="2" id="KW-0378">Hydrolase</keyword>
<dbReference type="Proteomes" id="UP001597120">
    <property type="component" value="Unassembled WGS sequence"/>
</dbReference>
<proteinExistence type="predicted"/>
<dbReference type="SUPFAM" id="SSF159501">
    <property type="entry name" value="EreA/ChaN-like"/>
    <property type="match status" value="1"/>
</dbReference>
<dbReference type="InterPro" id="IPR007815">
    <property type="entry name" value="Emycin_Estase"/>
</dbReference>
<evidence type="ECO:0000256" key="1">
    <source>
        <dbReference type="SAM" id="SignalP"/>
    </source>
</evidence>
<dbReference type="PANTHER" id="PTHR31299">
    <property type="entry name" value="ESTERASE, PUTATIVE (AFU_ORTHOLOGUE AFUA_1G05850)-RELATED"/>
    <property type="match status" value="1"/>
</dbReference>
<dbReference type="Gene3D" id="1.20.1440.30">
    <property type="entry name" value="Biosynthetic Protein domain"/>
    <property type="match status" value="1"/>
</dbReference>
<sequence>MARKRLQLVAKTVLGITIAASGVLTAAPNVLANEETPVVVQSIQYREGDHVLRLWKDYLEGVVHPLETIQPASVKGGDVGEGDEDKFKDLQFLKSLVGDSRIVMLGESTHGASEYNLSKVRLIQFLHEEMGFDVIAFESGLDAAFSSYVQSDSLSPLELMRSSVYPVWHTQEALPLFEYIADRRNSENPLILTGFDNQTLYSYRDFIQKWIGPVDSEMAGKWNQLEDKIWSWYAGDNNDLEQFYEEKPALLQGLQEISAFLQANGEKLKQAYPDDPELLNVTKRVLKNRIELVNTVLEASIKQRVTLASGEMPEFRLEEDTMYLRDRAMADNLAWLAEEVYPDKKIIVWGHNFHIRKSNTTVGNTYNTPNMTELLPEKLREESYVIGLYAHSGVSGDNMGEDSPFIPVQPGSVEYLLNETGHPYLFADLKNEQRRVWNAWMFTPRTGLYWGMFEELFIPREQYDGILFFRTVQTPQYIKK</sequence>
<dbReference type="RefSeq" id="WP_379291544.1">
    <property type="nucleotide sequence ID" value="NZ_JBHTIU010000104.1"/>
</dbReference>
<feature type="chain" id="PRO_5047108380" evidence="1">
    <location>
        <begin position="27"/>
        <end position="480"/>
    </location>
</feature>
<accession>A0ABW3DG16</accession>
<dbReference type="InterPro" id="IPR052036">
    <property type="entry name" value="Hydrolase/PRTase-associated"/>
</dbReference>